<dbReference type="OrthoDB" id="6103579at2759"/>
<feature type="compositionally biased region" description="Basic residues" evidence="1">
    <location>
        <begin position="313"/>
        <end position="322"/>
    </location>
</feature>
<dbReference type="Gene3D" id="2.120.10.30">
    <property type="entry name" value="TolB, C-terminal domain"/>
    <property type="match status" value="1"/>
</dbReference>
<sequence>MASVLVDLEDIAYIDDIGNSLEHLEELDTDNNRLGHRTHPFFNDILALNVNHPLITELRRERQERKLLAAKGSKRRQVEKDYNKLITCIDQEVTLKELREDRATLLARTGESEQTEDKAKLLAGTCDSEEIIPEAKVNLLSRTSEIEKSDDMPSHTKRDKQVLMKSGQNQLNELEGKKDDSIDYDELQPDTERIIPKGICKEAENTNVKTNVYLQEMKANVFTVDEPKSFTNVPHDKTESRYQKLSESSTSESMSQESSKGSKKRSRKKNLYNVDLNALLEKPGPSHINAEIKIVVTNEEGQEDEAQIEGKGKGSKGLKHHTSSLGYTTNDSTTMTSDSPKTSINYFRKLSEDKSEETKVNSLLLKQELYKLNKAKPFQQLTKTKLGKYEAGIEGDNRKSYIKSMTMLPDKRFILFDKHNRCLKMFDDAFNPLDRLVINVKHCALAAVYSNCIAASLPKLSRIQLYHCGRLQNRLRKEQTLPIEGEFFSLAHYDKKLYMIERKRRQNLTDNHQWFVKALDLKNMGNEPEVLRTFSTGHKDCSILVNGNGVYVTNRLENEVILLKHDGTFAYRHKVEMSLPVGITSDRYGNIYVCGGSLTSFIEAIKPDMRKYRIIFNKTSSHPVAMCFDHECNLLYVSDKVRSHIICYQLQNNSTIQGGLQLMEATF</sequence>
<dbReference type="InterPro" id="IPR011042">
    <property type="entry name" value="6-blade_b-propeller_TolB-like"/>
</dbReference>
<evidence type="ECO:0000313" key="3">
    <source>
        <dbReference type="Proteomes" id="UP000828390"/>
    </source>
</evidence>
<feature type="compositionally biased region" description="Low complexity" evidence="1">
    <location>
        <begin position="246"/>
        <end position="259"/>
    </location>
</feature>
<dbReference type="AlphaFoldDB" id="A0A9D3XYS0"/>
<protein>
    <submittedName>
        <fullName evidence="2">Uncharacterized protein</fullName>
    </submittedName>
</protein>
<comment type="caution">
    <text evidence="2">The sequence shown here is derived from an EMBL/GenBank/DDBJ whole genome shotgun (WGS) entry which is preliminary data.</text>
</comment>
<reference evidence="2" key="2">
    <citation type="submission" date="2020-11" db="EMBL/GenBank/DDBJ databases">
        <authorList>
            <person name="McCartney M.A."/>
            <person name="Auch B."/>
            <person name="Kono T."/>
            <person name="Mallez S."/>
            <person name="Becker A."/>
            <person name="Gohl D.M."/>
            <person name="Silverstein K.A.T."/>
            <person name="Koren S."/>
            <person name="Bechman K.B."/>
            <person name="Herman A."/>
            <person name="Abrahante J.E."/>
            <person name="Garbe J."/>
        </authorList>
    </citation>
    <scope>NUCLEOTIDE SEQUENCE</scope>
    <source>
        <strain evidence="2">Duluth1</strain>
        <tissue evidence="2">Whole animal</tissue>
    </source>
</reference>
<reference evidence="2" key="1">
    <citation type="journal article" date="2019" name="bioRxiv">
        <title>The Genome of the Zebra Mussel, Dreissena polymorpha: A Resource for Invasive Species Research.</title>
        <authorList>
            <person name="McCartney M.A."/>
            <person name="Auch B."/>
            <person name="Kono T."/>
            <person name="Mallez S."/>
            <person name="Zhang Y."/>
            <person name="Obille A."/>
            <person name="Becker A."/>
            <person name="Abrahante J.E."/>
            <person name="Garbe J."/>
            <person name="Badalamenti J.P."/>
            <person name="Herman A."/>
            <person name="Mangelson H."/>
            <person name="Liachko I."/>
            <person name="Sullivan S."/>
            <person name="Sone E.D."/>
            <person name="Koren S."/>
            <person name="Silverstein K.A.T."/>
            <person name="Beckman K.B."/>
            <person name="Gohl D.M."/>
        </authorList>
    </citation>
    <scope>NUCLEOTIDE SEQUENCE</scope>
    <source>
        <strain evidence="2">Duluth1</strain>
        <tissue evidence="2">Whole animal</tissue>
    </source>
</reference>
<evidence type="ECO:0000256" key="1">
    <source>
        <dbReference type="SAM" id="MobiDB-lite"/>
    </source>
</evidence>
<feature type="compositionally biased region" description="Basic and acidic residues" evidence="1">
    <location>
        <begin position="146"/>
        <end position="162"/>
    </location>
</feature>
<gene>
    <name evidence="2" type="ORF">DPMN_191523</name>
</gene>
<feature type="region of interest" description="Disordered" evidence="1">
    <location>
        <begin position="146"/>
        <end position="184"/>
    </location>
</feature>
<proteinExistence type="predicted"/>
<feature type="region of interest" description="Disordered" evidence="1">
    <location>
        <begin position="300"/>
        <end position="341"/>
    </location>
</feature>
<dbReference type="EMBL" id="JAIWYP010000115">
    <property type="protein sequence ID" value="KAH3689507.1"/>
    <property type="molecule type" value="Genomic_DNA"/>
</dbReference>
<dbReference type="InterPro" id="IPR011044">
    <property type="entry name" value="Quino_amine_DH_bsu"/>
</dbReference>
<dbReference type="Proteomes" id="UP000828390">
    <property type="component" value="Unassembled WGS sequence"/>
</dbReference>
<feature type="compositionally biased region" description="Low complexity" evidence="1">
    <location>
        <begin position="328"/>
        <end position="339"/>
    </location>
</feature>
<name>A0A9D3XYS0_DREPO</name>
<keyword evidence="3" id="KW-1185">Reference proteome</keyword>
<accession>A0A9D3XYS0</accession>
<evidence type="ECO:0000313" key="2">
    <source>
        <dbReference type="EMBL" id="KAH3689507.1"/>
    </source>
</evidence>
<organism evidence="2 3">
    <name type="scientific">Dreissena polymorpha</name>
    <name type="common">Zebra mussel</name>
    <name type="synonym">Mytilus polymorpha</name>
    <dbReference type="NCBI Taxonomy" id="45954"/>
    <lineage>
        <taxon>Eukaryota</taxon>
        <taxon>Metazoa</taxon>
        <taxon>Spiralia</taxon>
        <taxon>Lophotrochozoa</taxon>
        <taxon>Mollusca</taxon>
        <taxon>Bivalvia</taxon>
        <taxon>Autobranchia</taxon>
        <taxon>Heteroconchia</taxon>
        <taxon>Euheterodonta</taxon>
        <taxon>Imparidentia</taxon>
        <taxon>Neoheterodontei</taxon>
        <taxon>Myida</taxon>
        <taxon>Dreissenoidea</taxon>
        <taxon>Dreissenidae</taxon>
        <taxon>Dreissena</taxon>
    </lineage>
</organism>
<feature type="compositionally biased region" description="Basic and acidic residues" evidence="1">
    <location>
        <begin position="234"/>
        <end position="244"/>
    </location>
</feature>
<dbReference type="SUPFAM" id="SSF50969">
    <property type="entry name" value="YVTN repeat-like/Quinoprotein amine dehydrogenase"/>
    <property type="match status" value="1"/>
</dbReference>
<feature type="region of interest" description="Disordered" evidence="1">
    <location>
        <begin position="228"/>
        <end position="268"/>
    </location>
</feature>